<evidence type="ECO:0000313" key="1">
    <source>
        <dbReference type="EMBL" id="GIX69261.1"/>
    </source>
</evidence>
<organism evidence="1 2">
    <name type="scientific">Caerostris extrusa</name>
    <name type="common">Bark spider</name>
    <name type="synonym">Caerostris bankana</name>
    <dbReference type="NCBI Taxonomy" id="172846"/>
    <lineage>
        <taxon>Eukaryota</taxon>
        <taxon>Metazoa</taxon>
        <taxon>Ecdysozoa</taxon>
        <taxon>Arthropoda</taxon>
        <taxon>Chelicerata</taxon>
        <taxon>Arachnida</taxon>
        <taxon>Araneae</taxon>
        <taxon>Araneomorphae</taxon>
        <taxon>Entelegynae</taxon>
        <taxon>Araneoidea</taxon>
        <taxon>Araneidae</taxon>
        <taxon>Caerostris</taxon>
    </lineage>
</organism>
<proteinExistence type="predicted"/>
<keyword evidence="2" id="KW-1185">Reference proteome</keyword>
<protein>
    <submittedName>
        <fullName evidence="1">Uncharacterized protein</fullName>
    </submittedName>
</protein>
<reference evidence="1 2" key="1">
    <citation type="submission" date="2021-06" db="EMBL/GenBank/DDBJ databases">
        <title>Caerostris extrusa draft genome.</title>
        <authorList>
            <person name="Kono N."/>
            <person name="Arakawa K."/>
        </authorList>
    </citation>
    <scope>NUCLEOTIDE SEQUENCE [LARGE SCALE GENOMIC DNA]</scope>
</reference>
<evidence type="ECO:0000313" key="2">
    <source>
        <dbReference type="Proteomes" id="UP001054945"/>
    </source>
</evidence>
<name>A0AAV4MB20_CAEEX</name>
<dbReference type="EMBL" id="BPLR01019565">
    <property type="protein sequence ID" value="GIX69261.1"/>
    <property type="molecule type" value="Genomic_DNA"/>
</dbReference>
<gene>
    <name evidence="1" type="ORF">CEXT_82691</name>
</gene>
<accession>A0AAV4MB20</accession>
<comment type="caution">
    <text evidence="1">The sequence shown here is derived from an EMBL/GenBank/DDBJ whole genome shotgun (WGS) entry which is preliminary data.</text>
</comment>
<dbReference type="AlphaFoldDB" id="A0AAV4MB20"/>
<sequence>MKGMSNDLTNGGCCVAPNQPRRHQERQIASVPGQEECSSVPLPPGREFLAFQRVNLLFANMCFPCDQITINHYSCTYTIITVLLGSSCCA</sequence>
<dbReference type="Proteomes" id="UP001054945">
    <property type="component" value="Unassembled WGS sequence"/>
</dbReference>